<gene>
    <name evidence="1" type="ORF">C8E87_0533</name>
</gene>
<proteinExistence type="predicted"/>
<dbReference type="EMBL" id="SNWR01000001">
    <property type="protein sequence ID" value="TDO36943.1"/>
    <property type="molecule type" value="Genomic_DNA"/>
</dbReference>
<sequence>METVLAGPPAVPRQLSLVGGVHFSHPFDLEDGSSAALELYVEELDRLALEPMASGCGCTWSSVACDCLETLSTIFCYSAEPETVESSFEAA</sequence>
<dbReference type="RefSeq" id="WP_133871632.1">
    <property type="nucleotide sequence ID" value="NZ_BOMD01000072.1"/>
</dbReference>
<dbReference type="Proteomes" id="UP000294901">
    <property type="component" value="Unassembled WGS sequence"/>
</dbReference>
<reference evidence="1 2" key="1">
    <citation type="submission" date="2019-03" db="EMBL/GenBank/DDBJ databases">
        <title>Sequencing the genomes of 1000 actinobacteria strains.</title>
        <authorList>
            <person name="Klenk H.-P."/>
        </authorList>
    </citation>
    <scope>NUCLEOTIDE SEQUENCE [LARGE SCALE GENOMIC DNA]</scope>
    <source>
        <strain evidence="1 2">DSM 43805</strain>
    </source>
</reference>
<comment type="caution">
    <text evidence="1">The sequence shown here is derived from an EMBL/GenBank/DDBJ whole genome shotgun (WGS) entry which is preliminary data.</text>
</comment>
<dbReference type="AlphaFoldDB" id="A0A4R6JKV2"/>
<accession>A0A4R6JKV2</accession>
<evidence type="ECO:0000313" key="2">
    <source>
        <dbReference type="Proteomes" id="UP000294901"/>
    </source>
</evidence>
<protein>
    <submittedName>
        <fullName evidence="1">Uncharacterized protein</fullName>
    </submittedName>
</protein>
<name>A0A4R6JKV2_9ACTN</name>
<organism evidence="1 2">
    <name type="scientific">Paractinoplanes brasiliensis</name>
    <dbReference type="NCBI Taxonomy" id="52695"/>
    <lineage>
        <taxon>Bacteria</taxon>
        <taxon>Bacillati</taxon>
        <taxon>Actinomycetota</taxon>
        <taxon>Actinomycetes</taxon>
        <taxon>Micromonosporales</taxon>
        <taxon>Micromonosporaceae</taxon>
        <taxon>Paractinoplanes</taxon>
    </lineage>
</organism>
<evidence type="ECO:0000313" key="1">
    <source>
        <dbReference type="EMBL" id="TDO36943.1"/>
    </source>
</evidence>
<keyword evidence="2" id="KW-1185">Reference proteome</keyword>